<feature type="transmembrane region" description="Helical" evidence="7">
    <location>
        <begin position="544"/>
        <end position="563"/>
    </location>
</feature>
<keyword evidence="7" id="KW-0812">Transmembrane</keyword>
<evidence type="ECO:0000256" key="7">
    <source>
        <dbReference type="SAM" id="Phobius"/>
    </source>
</evidence>
<evidence type="ECO:0000256" key="1">
    <source>
        <dbReference type="ARBA" id="ARBA00004123"/>
    </source>
</evidence>
<dbReference type="GO" id="GO:0045944">
    <property type="term" value="P:positive regulation of transcription by RNA polymerase II"/>
    <property type="evidence" value="ECO:0007669"/>
    <property type="project" value="TreeGrafter"/>
</dbReference>
<dbReference type="InterPro" id="IPR007219">
    <property type="entry name" value="XnlR_reg_dom"/>
</dbReference>
<dbReference type="OrthoDB" id="2579025at2759"/>
<feature type="region of interest" description="Disordered" evidence="6">
    <location>
        <begin position="101"/>
        <end position="130"/>
    </location>
</feature>
<dbReference type="SMART" id="SM00906">
    <property type="entry name" value="Fungal_trans"/>
    <property type="match status" value="1"/>
</dbReference>
<evidence type="ECO:0000259" key="8">
    <source>
        <dbReference type="SMART" id="SM00906"/>
    </source>
</evidence>
<protein>
    <recommendedName>
        <fullName evidence="8">Xylanolytic transcriptional activator regulatory domain-containing protein</fullName>
    </recommendedName>
</protein>
<evidence type="ECO:0000313" key="9">
    <source>
        <dbReference type="EMBL" id="CZR52429.1"/>
    </source>
</evidence>
<dbReference type="EMBL" id="FJOG01000002">
    <property type="protein sequence ID" value="CZR52429.1"/>
    <property type="molecule type" value="Genomic_DNA"/>
</dbReference>
<feature type="region of interest" description="Disordered" evidence="6">
    <location>
        <begin position="16"/>
        <end position="80"/>
    </location>
</feature>
<feature type="region of interest" description="Disordered" evidence="6">
    <location>
        <begin position="631"/>
        <end position="654"/>
    </location>
</feature>
<sequence>MLTGIVYGSVQTLSSKSDLRAQRSYRPRTASTAIPGIDQHGRSPDVQHAHPSTTFQLPPSQPVADRGIQSLPPAELPYVGTQSRFPESSISQYPFRHLESAGTQDLASHNAPALDLSRGPSPEPGGTGHYIGPTSAISWLQRVWRQLGQVNKEVTAHLNQDVVASGSIFTYGDRPTPVLTPPVGDLKLPSQDHTQGLLSRYFDFASPTYRYLHRPTISKWLKELHDAEDQLGGFKMTHARQAVVLMVLAHGSLYMSFSDGITGTCNAPGTDAEGERFFAMAQQKLSAEDGAPTIESVQARLIQCHYLLSSSRPNQAWFTFGTAVQLTLALGLYQKRTVLECTSPITRECQRRLFWAIYTSDKYISIAIGRPTLIQEQLISQDLPEPVNDEDLTSTAILMSGETDCMMDAPILHAQLAIIVGKASREQYSALQKSSSERLQLVAAHNHALEEWQSKLPVLLSGAVKASSLIPVFRRQFTALKSFYLHAVMLVNRPLLLSSFSRRTRHGTPENPAYQQSIQKCVDAAKAVAGMVLQLVAENEKFKVYWFTQYITFMALSILYLYVIQAKGSLGQLCKSQTEILTLAEKCQQHLAEATRSNAPGLRYSLILEELRQEVRRQVDNVTDATMERNISGAASGSSDPQGPRPHTDFSILEGPSPNMNVFDDVLSTSGGLGQFDLNLDFWPQLDSLPLCKFIRYSA</sequence>
<dbReference type="STRING" id="576137.A0A1L7WI32"/>
<proteinExistence type="predicted"/>
<evidence type="ECO:0000256" key="4">
    <source>
        <dbReference type="ARBA" id="ARBA00023163"/>
    </source>
</evidence>
<keyword evidence="7" id="KW-0472">Membrane</keyword>
<feature type="compositionally biased region" description="Basic and acidic residues" evidence="6">
    <location>
        <begin position="39"/>
        <end position="48"/>
    </location>
</feature>
<dbReference type="AlphaFoldDB" id="A0A1L7WI32"/>
<dbReference type="InterPro" id="IPR051711">
    <property type="entry name" value="Stress_Response_Reg"/>
</dbReference>
<dbReference type="CDD" id="cd12148">
    <property type="entry name" value="fungal_TF_MHR"/>
    <property type="match status" value="1"/>
</dbReference>
<dbReference type="Pfam" id="PF04082">
    <property type="entry name" value="Fungal_trans"/>
    <property type="match status" value="1"/>
</dbReference>
<evidence type="ECO:0000313" key="10">
    <source>
        <dbReference type="Proteomes" id="UP000184330"/>
    </source>
</evidence>
<accession>A0A1L7WI32</accession>
<dbReference type="Proteomes" id="UP000184330">
    <property type="component" value="Unassembled WGS sequence"/>
</dbReference>
<evidence type="ECO:0000256" key="6">
    <source>
        <dbReference type="SAM" id="MobiDB-lite"/>
    </source>
</evidence>
<organism evidence="9 10">
    <name type="scientific">Phialocephala subalpina</name>
    <dbReference type="NCBI Taxonomy" id="576137"/>
    <lineage>
        <taxon>Eukaryota</taxon>
        <taxon>Fungi</taxon>
        <taxon>Dikarya</taxon>
        <taxon>Ascomycota</taxon>
        <taxon>Pezizomycotina</taxon>
        <taxon>Leotiomycetes</taxon>
        <taxon>Helotiales</taxon>
        <taxon>Mollisiaceae</taxon>
        <taxon>Phialocephala</taxon>
        <taxon>Phialocephala fortinii species complex</taxon>
    </lineage>
</organism>
<keyword evidence="5" id="KW-0539">Nucleus</keyword>
<dbReference type="GO" id="GO:0043565">
    <property type="term" value="F:sequence-specific DNA binding"/>
    <property type="evidence" value="ECO:0007669"/>
    <property type="project" value="TreeGrafter"/>
</dbReference>
<keyword evidence="4" id="KW-0804">Transcription</keyword>
<keyword evidence="10" id="KW-1185">Reference proteome</keyword>
<evidence type="ECO:0000256" key="5">
    <source>
        <dbReference type="ARBA" id="ARBA00023242"/>
    </source>
</evidence>
<name>A0A1L7WI32_9HELO</name>
<keyword evidence="3" id="KW-0238">DNA-binding</keyword>
<dbReference type="PANTHER" id="PTHR47540">
    <property type="entry name" value="THIAMINE REPRESSIBLE GENES REGULATORY PROTEIN THI5"/>
    <property type="match status" value="1"/>
</dbReference>
<reference evidence="9 10" key="1">
    <citation type="submission" date="2016-03" db="EMBL/GenBank/DDBJ databases">
        <authorList>
            <person name="Ploux O."/>
        </authorList>
    </citation>
    <scope>NUCLEOTIDE SEQUENCE [LARGE SCALE GENOMIC DNA]</scope>
    <source>
        <strain evidence="9 10">UAMH 11012</strain>
    </source>
</reference>
<keyword evidence="7" id="KW-1133">Transmembrane helix</keyword>
<keyword evidence="2" id="KW-0805">Transcription regulation</keyword>
<comment type="subcellular location">
    <subcellularLocation>
        <location evidence="1">Nucleus</location>
    </subcellularLocation>
</comment>
<dbReference type="GO" id="GO:0008270">
    <property type="term" value="F:zinc ion binding"/>
    <property type="evidence" value="ECO:0007669"/>
    <property type="project" value="InterPro"/>
</dbReference>
<gene>
    <name evidence="9" type="ORF">PAC_02306</name>
</gene>
<dbReference type="GO" id="GO:0005634">
    <property type="term" value="C:nucleus"/>
    <property type="evidence" value="ECO:0007669"/>
    <property type="project" value="UniProtKB-SubCell"/>
</dbReference>
<dbReference type="PANTHER" id="PTHR47540:SF3">
    <property type="entry name" value="ZN(II)2CYS6 TRANSCRIPTION FACTOR (EUROFUNG)"/>
    <property type="match status" value="1"/>
</dbReference>
<evidence type="ECO:0000256" key="3">
    <source>
        <dbReference type="ARBA" id="ARBA00023125"/>
    </source>
</evidence>
<dbReference type="GO" id="GO:0006351">
    <property type="term" value="P:DNA-templated transcription"/>
    <property type="evidence" value="ECO:0007669"/>
    <property type="project" value="InterPro"/>
</dbReference>
<evidence type="ECO:0000256" key="2">
    <source>
        <dbReference type="ARBA" id="ARBA00023015"/>
    </source>
</evidence>
<feature type="domain" description="Xylanolytic transcriptional activator regulatory" evidence="8">
    <location>
        <begin position="316"/>
        <end position="390"/>
    </location>
</feature>